<evidence type="ECO:0000256" key="9">
    <source>
        <dbReference type="RuleBase" id="RU366064"/>
    </source>
</evidence>
<sequence length="411" mass="46941">MDPESFSAAFFKWDQRPPALAPPQMQRSAGLEAQRIFHDFGVPNAAAMAASNNSSSCRKELNCLEELFRNYGVRYITLTKMVDMGFTVNTLVNMTEQELDDLVRTLVEIYRVELLVGEKYGIKSAIRAEKRRLEEAERKRMEQLFVDVDGKRKIDENALDTLSQEGLSVEEPQGDNAIILSQNNTSANFPLNLNAGMDPVLILQNSGHLGTTVSGLIGMPDTNYGSEQTKACKKQKRRRSKDSGEDGEERQREHPFIVTEPGELARGKKNGLDYLFDLYEQCGKFLLDVQHIAKERGEKCPTKVTNQVFRHAKHSGAGYINKPKMRHYVHCYALHCLDIEQSNRLRRAYKERGENVGAWRQACYYPLVAMAKDNGWDIEGVFNKHEKLRIWYVPTKLRQLCHLEKSKQSHL</sequence>
<evidence type="ECO:0000256" key="3">
    <source>
        <dbReference type="ARBA" id="ARBA00022473"/>
    </source>
</evidence>
<evidence type="ECO:0000256" key="2">
    <source>
        <dbReference type="ARBA" id="ARBA00009383"/>
    </source>
</evidence>
<dbReference type="InterPro" id="IPR035209">
    <property type="entry name" value="FLO/LFY_C"/>
</dbReference>
<dbReference type="PANTHER" id="PTHR36079:SF1">
    <property type="entry name" value="PROTEIN LEAFY"/>
    <property type="match status" value="1"/>
</dbReference>
<keyword evidence="7 9" id="KW-0804">Transcription</keyword>
<dbReference type="InterPro" id="IPR002910">
    <property type="entry name" value="FLO_LFY"/>
</dbReference>
<dbReference type="PANTHER" id="PTHR36079">
    <property type="entry name" value="PROTEIN LEAFY"/>
    <property type="match status" value="1"/>
</dbReference>
<evidence type="ECO:0000313" key="13">
    <source>
        <dbReference type="EMBL" id="AJP06314.1"/>
    </source>
</evidence>
<feature type="compositionally biased region" description="Basic and acidic residues" evidence="10">
    <location>
        <begin position="241"/>
        <end position="255"/>
    </location>
</feature>
<evidence type="ECO:0000256" key="7">
    <source>
        <dbReference type="ARBA" id="ARBA00023163"/>
    </source>
</evidence>
<comment type="subcellular location">
    <subcellularLocation>
        <location evidence="1 9">Nucleus</location>
    </subcellularLocation>
</comment>
<evidence type="ECO:0000256" key="8">
    <source>
        <dbReference type="ARBA" id="ARBA00023242"/>
    </source>
</evidence>
<evidence type="ECO:0000256" key="1">
    <source>
        <dbReference type="ARBA" id="ARBA00004123"/>
    </source>
</evidence>
<feature type="compositionally biased region" description="Basic residues" evidence="10">
    <location>
        <begin position="231"/>
        <end position="240"/>
    </location>
</feature>
<feature type="region of interest" description="Disordered" evidence="10">
    <location>
        <begin position="220"/>
        <end position="259"/>
    </location>
</feature>
<dbReference type="Pfam" id="PF17538">
    <property type="entry name" value="C_LFY_FLO"/>
    <property type="match status" value="1"/>
</dbReference>
<evidence type="ECO:0000256" key="4">
    <source>
        <dbReference type="ARBA" id="ARBA00023015"/>
    </source>
</evidence>
<evidence type="ECO:0000259" key="12">
    <source>
        <dbReference type="Pfam" id="PF17538"/>
    </source>
</evidence>
<evidence type="ECO:0000256" key="6">
    <source>
        <dbReference type="ARBA" id="ARBA00023159"/>
    </source>
</evidence>
<dbReference type="GO" id="GO:0006355">
    <property type="term" value="P:regulation of DNA-templated transcription"/>
    <property type="evidence" value="ECO:0007669"/>
    <property type="project" value="UniProtKB-UniRule"/>
</dbReference>
<dbReference type="InterPro" id="IPR035079">
    <property type="entry name" value="LFY_SAM"/>
</dbReference>
<keyword evidence="8 9" id="KW-0539">Nucleus</keyword>
<name>A0A0K0M7C3_PINTB</name>
<evidence type="ECO:0000259" key="11">
    <source>
        <dbReference type="Pfam" id="PF01698"/>
    </source>
</evidence>
<dbReference type="SMR" id="A0A0K0M7C3"/>
<dbReference type="Gene3D" id="1.10.4180.10">
    <property type="entry name" value="Protein LEAFY"/>
    <property type="match status" value="1"/>
</dbReference>
<accession>A0A0K0M7C3</accession>
<evidence type="ECO:0000256" key="10">
    <source>
        <dbReference type="SAM" id="MobiDB-lite"/>
    </source>
</evidence>
<keyword evidence="3" id="KW-0217">Developmental protein</keyword>
<dbReference type="InterPro" id="IPR038276">
    <property type="entry name" value="Floricaula/leafy_C_sf"/>
</dbReference>
<dbReference type="Pfam" id="PF01698">
    <property type="entry name" value="SAM_LFY"/>
    <property type="match status" value="1"/>
</dbReference>
<proteinExistence type="evidence at transcript level"/>
<feature type="domain" description="Floricaula/leafy DNA-binding C-terminal" evidence="12">
    <location>
        <begin position="243"/>
        <end position="408"/>
    </location>
</feature>
<keyword evidence="6 9" id="KW-0010">Activator</keyword>
<dbReference type="GO" id="GO:0003677">
    <property type="term" value="F:DNA binding"/>
    <property type="evidence" value="ECO:0007669"/>
    <property type="project" value="UniProtKB-UniRule"/>
</dbReference>
<reference evidence="13" key="1">
    <citation type="submission" date="2014-04" db="EMBL/GenBank/DDBJ databases">
        <title>The genes involved in the male and female cone development in Pinus tabuliformis.</title>
        <authorList>
            <person name="Niu S."/>
            <person name="Li W."/>
            <person name="Chen X."/>
        </authorList>
    </citation>
    <scope>NUCLEOTIDE SEQUENCE</scope>
</reference>
<keyword evidence="5 9" id="KW-0238">DNA-binding</keyword>
<comment type="function">
    <text evidence="9">Probable transcription factor.</text>
</comment>
<organism evidence="13">
    <name type="scientific">Pinus tabuliformis</name>
    <name type="common">Chinese red pine</name>
    <name type="synonym">Pinus leucosperma</name>
    <dbReference type="NCBI Taxonomy" id="88731"/>
    <lineage>
        <taxon>Eukaryota</taxon>
        <taxon>Viridiplantae</taxon>
        <taxon>Streptophyta</taxon>
        <taxon>Embryophyta</taxon>
        <taxon>Tracheophyta</taxon>
        <taxon>Spermatophyta</taxon>
        <taxon>Pinopsida</taxon>
        <taxon>Pinidae</taxon>
        <taxon>Conifers I</taxon>
        <taxon>Pinales</taxon>
        <taxon>Pinaceae</taxon>
        <taxon>Pinus</taxon>
        <taxon>Pinus subgen. Pinus</taxon>
    </lineage>
</organism>
<dbReference type="EMBL" id="KJ711069">
    <property type="protein sequence ID" value="AJP06314.1"/>
    <property type="molecule type" value="mRNA"/>
</dbReference>
<dbReference type="GO" id="GO:0005634">
    <property type="term" value="C:nucleus"/>
    <property type="evidence" value="ECO:0007669"/>
    <property type="project" value="UniProtKB-SubCell"/>
</dbReference>
<dbReference type="AlphaFoldDB" id="A0A0K0M7C3"/>
<protein>
    <recommendedName>
        <fullName evidence="9">Floricaula/leafy-like transcription factor</fullName>
    </recommendedName>
</protein>
<keyword evidence="4 9" id="KW-0805">Transcription regulation</keyword>
<evidence type="ECO:0000256" key="5">
    <source>
        <dbReference type="ARBA" id="ARBA00023125"/>
    </source>
</evidence>
<feature type="domain" description="Floricaula/Leafy protein SAM" evidence="11">
    <location>
        <begin position="59"/>
        <end position="137"/>
    </location>
</feature>
<comment type="similarity">
    <text evidence="2 9">Belongs to the FLO/LFY family.</text>
</comment>